<name>A0AA37NY50_9PEZI</name>
<dbReference type="EMBL" id="BQXU01000014">
    <property type="protein sequence ID" value="GKT45862.1"/>
    <property type="molecule type" value="Genomic_DNA"/>
</dbReference>
<reference evidence="1 2" key="1">
    <citation type="submission" date="2022-03" db="EMBL/GenBank/DDBJ databases">
        <title>Genome data of Colletotrichum spp.</title>
        <authorList>
            <person name="Utami Y.D."/>
            <person name="Hiruma K."/>
        </authorList>
    </citation>
    <scope>NUCLEOTIDE SEQUENCE [LARGE SCALE GENOMIC DNA]</scope>
    <source>
        <strain evidence="1 2">MAFF 239500</strain>
    </source>
</reference>
<comment type="caution">
    <text evidence="1">The sequence shown here is derived from an EMBL/GenBank/DDBJ whole genome shotgun (WGS) entry which is preliminary data.</text>
</comment>
<sequence>MSTFPEPLGSISTALTTINNNINKVITPNINILDLSVLTQIGSIVASLGVGGPLYPAINNALAQAQKLGTTLSPADSTLLIQRLNNEVVQSYGALLQALDTRKSQLGQVPTNGLLAGLVGATNLLRGIFNNLNLSLTRQLALNQALVKVLDPTLQAPGKAVTDAIQNLLKISLDLYSV</sequence>
<evidence type="ECO:0000313" key="2">
    <source>
        <dbReference type="Proteomes" id="UP001055115"/>
    </source>
</evidence>
<dbReference type="GeneID" id="73326845"/>
<accession>A0AA37NY50</accession>
<gene>
    <name evidence="1" type="ORF">ColSpa_06043</name>
</gene>
<protein>
    <submittedName>
        <fullName evidence="1">Uncharacterized protein</fullName>
    </submittedName>
</protein>
<dbReference type="RefSeq" id="XP_049128212.1">
    <property type="nucleotide sequence ID" value="XM_049272255.1"/>
</dbReference>
<keyword evidence="2" id="KW-1185">Reference proteome</keyword>
<proteinExistence type="predicted"/>
<dbReference type="Proteomes" id="UP001055115">
    <property type="component" value="Unassembled WGS sequence"/>
</dbReference>
<evidence type="ECO:0000313" key="1">
    <source>
        <dbReference type="EMBL" id="GKT45862.1"/>
    </source>
</evidence>
<dbReference type="AlphaFoldDB" id="A0AA37NY50"/>
<organism evidence="1 2">
    <name type="scientific">Colletotrichum spaethianum</name>
    <dbReference type="NCBI Taxonomy" id="700344"/>
    <lineage>
        <taxon>Eukaryota</taxon>
        <taxon>Fungi</taxon>
        <taxon>Dikarya</taxon>
        <taxon>Ascomycota</taxon>
        <taxon>Pezizomycotina</taxon>
        <taxon>Sordariomycetes</taxon>
        <taxon>Hypocreomycetidae</taxon>
        <taxon>Glomerellales</taxon>
        <taxon>Glomerellaceae</taxon>
        <taxon>Colletotrichum</taxon>
        <taxon>Colletotrichum spaethianum species complex</taxon>
    </lineage>
</organism>